<feature type="domain" description="Cation-transporting P-type ATPase N-terminal" evidence="7">
    <location>
        <begin position="51"/>
        <end position="133"/>
    </location>
</feature>
<dbReference type="EMBL" id="JBGFUD010001690">
    <property type="protein sequence ID" value="MFH4976630.1"/>
    <property type="molecule type" value="Genomic_DNA"/>
</dbReference>
<evidence type="ECO:0000256" key="4">
    <source>
        <dbReference type="ARBA" id="ARBA00022989"/>
    </source>
</evidence>
<keyword evidence="9" id="KW-1185">Reference proteome</keyword>
<reference evidence="8 9" key="1">
    <citation type="submission" date="2024-08" db="EMBL/GenBank/DDBJ databases">
        <title>Gnathostoma spinigerum genome.</title>
        <authorList>
            <person name="Gonzalez-Bertolin B."/>
            <person name="Monzon S."/>
            <person name="Zaballos A."/>
            <person name="Jimenez P."/>
            <person name="Dekumyoy P."/>
            <person name="Varona S."/>
            <person name="Cuesta I."/>
            <person name="Sumanam S."/>
            <person name="Adisakwattana P."/>
            <person name="Gasser R.B."/>
            <person name="Hernandez-Gonzalez A."/>
            <person name="Young N.D."/>
            <person name="Perteguer M.J."/>
        </authorList>
    </citation>
    <scope>NUCLEOTIDE SEQUENCE [LARGE SCALE GENOMIC DNA]</scope>
    <source>
        <strain evidence="8">AL3</strain>
        <tissue evidence="8">Liver</tissue>
    </source>
</reference>
<sequence>MHRPSIISTLSGATTEKQQNGALRRIDSIAEDGTEKYNELLQDIMSHCTFFEHTLTIEQLNDFFPLSRLNLVNPDRSQGLNKDEVINHLAKHGRNIVCPVTRVAAIKVFLSQFLVSFRMLLLMSAVLCLIIFLFDTTRTFDLYLSIILITIMIIMCAINSIEEWRARIQVRGFKTVIPSSCVVVRSGQPIRVNAADIVVGDLVLLSAGTRVPADLRLIYTNNLKMEASWINGDMDPVEFTACAASKGVNAMEAHNIAFNGCLCLHGDGLGIVIKAGNDTLLGSLMDMITKVGSQVTGLEDEHVRFVNFISLLALSMATTTFLIGAAATRFSLINNTFVNGFLVVLVASVPQGLPVTLGAALIIIARRLAKKQLFMKRLDVAETLGAATVLMCEKTGIFTSNNITVTDLWHDLKYFDGSVHCARRIKPYEMNIEIKNTDDHLIALLTTMTICNQAQIESIGSGDIEEWRKLPVSNADYYKTVDSLTSNGFGPQPDGDQFTFQRSNRLNIRAAFQHKSITGNPNEVALLRYVEEMTIVQSIREKYEVVYELPFNGQRRYHLVIAREKQHSGMLEDENLIKYYIFVKGAPEVLLIACTRIATEGGEQVLNEDHYKQFKEAYRRFGGEGRSCIGFAISEFEALRDVQITSSDIAECDLCFLGVAAMYDPPRETTIDSLSKLRSAGVKCFMVSGDHPTTALAIATQIGLVKQPDGGTISVKNYEEDWSLVHGEDIPRLTPTEWDQILSKDTVVFARTTPPLKMIILKECQRRNEIMIVTGDSALDAPAIKKAEIGVATDAAGSVFAREASDLIIMDSDLKHIVLGIEEGRLLYDNLKKTIAYVLAHLLPELYAVMLSFLFGYPMGLTTMQVVSIGLITEVPPSLSLTYETPEKDIMQKGPRPRTSRLVSRSILAYSYLIIGNIIAAGCISAYLSVFIYYGIPLDEILFTSTIYWHSTSGNFTTSTGLTFNAAMQVRIHGQACAAWHVTLVMSQVGFFEIVYGVAKTLLYLPEIISVFR</sequence>
<dbReference type="InterPro" id="IPR059000">
    <property type="entry name" value="ATPase_P-type_domA"/>
</dbReference>
<dbReference type="Gene3D" id="1.20.1110.10">
    <property type="entry name" value="Calcium-transporting ATPase, transmembrane domain"/>
    <property type="match status" value="2"/>
</dbReference>
<keyword evidence="4 6" id="KW-1133">Transmembrane helix</keyword>
<dbReference type="SUPFAM" id="SSF56784">
    <property type="entry name" value="HAD-like"/>
    <property type="match status" value="1"/>
</dbReference>
<organism evidence="8 9">
    <name type="scientific">Gnathostoma spinigerum</name>
    <dbReference type="NCBI Taxonomy" id="75299"/>
    <lineage>
        <taxon>Eukaryota</taxon>
        <taxon>Metazoa</taxon>
        <taxon>Ecdysozoa</taxon>
        <taxon>Nematoda</taxon>
        <taxon>Chromadorea</taxon>
        <taxon>Rhabditida</taxon>
        <taxon>Spirurina</taxon>
        <taxon>Gnathostomatomorpha</taxon>
        <taxon>Gnathostomatoidea</taxon>
        <taxon>Gnathostomatidae</taxon>
        <taxon>Gnathostoma</taxon>
    </lineage>
</organism>
<evidence type="ECO:0000313" key="9">
    <source>
        <dbReference type="Proteomes" id="UP001608902"/>
    </source>
</evidence>
<dbReference type="Pfam" id="PF00689">
    <property type="entry name" value="Cation_ATPase_C"/>
    <property type="match status" value="1"/>
</dbReference>
<dbReference type="Pfam" id="PF00690">
    <property type="entry name" value="Cation_ATPase_N"/>
    <property type="match status" value="1"/>
</dbReference>
<evidence type="ECO:0000256" key="3">
    <source>
        <dbReference type="ARBA" id="ARBA00022692"/>
    </source>
</evidence>
<keyword evidence="5 6" id="KW-0472">Membrane</keyword>
<proteinExistence type="predicted"/>
<dbReference type="InterPro" id="IPR006068">
    <property type="entry name" value="ATPase_P-typ_cation-transptr_C"/>
</dbReference>
<evidence type="ECO:0000256" key="1">
    <source>
        <dbReference type="ARBA" id="ARBA00004651"/>
    </source>
</evidence>
<dbReference type="InterPro" id="IPR036412">
    <property type="entry name" value="HAD-like_sf"/>
</dbReference>
<dbReference type="SUPFAM" id="SSF81665">
    <property type="entry name" value="Calcium ATPase, transmembrane domain M"/>
    <property type="match status" value="1"/>
</dbReference>
<dbReference type="PRINTS" id="PR00119">
    <property type="entry name" value="CATATPASE"/>
</dbReference>
<dbReference type="SMART" id="SM00831">
    <property type="entry name" value="Cation_ATPase_N"/>
    <property type="match status" value="1"/>
</dbReference>
<dbReference type="PRINTS" id="PR00121">
    <property type="entry name" value="NAKATPASE"/>
</dbReference>
<evidence type="ECO:0000259" key="7">
    <source>
        <dbReference type="SMART" id="SM00831"/>
    </source>
</evidence>
<evidence type="ECO:0000256" key="2">
    <source>
        <dbReference type="ARBA" id="ARBA00022475"/>
    </source>
</evidence>
<dbReference type="SUPFAM" id="SSF81653">
    <property type="entry name" value="Calcium ATPase, transduction domain A"/>
    <property type="match status" value="1"/>
</dbReference>
<dbReference type="InterPro" id="IPR023298">
    <property type="entry name" value="ATPase_P-typ_TM_dom_sf"/>
</dbReference>
<feature type="transmembrane region" description="Helical" evidence="6">
    <location>
        <begin position="835"/>
        <end position="857"/>
    </location>
</feature>
<dbReference type="Pfam" id="PF13246">
    <property type="entry name" value="Cation_ATPase"/>
    <property type="match status" value="1"/>
</dbReference>
<protein>
    <recommendedName>
        <fullName evidence="7">Cation-transporting P-type ATPase N-terminal domain-containing protein</fullName>
    </recommendedName>
</protein>
<dbReference type="GO" id="GO:0005886">
    <property type="term" value="C:plasma membrane"/>
    <property type="evidence" value="ECO:0007669"/>
    <property type="project" value="UniProtKB-SubCell"/>
</dbReference>
<feature type="transmembrane region" description="Helical" evidence="6">
    <location>
        <begin position="340"/>
        <end position="365"/>
    </location>
</feature>
<dbReference type="Gene3D" id="3.40.50.1000">
    <property type="entry name" value="HAD superfamily/HAD-like"/>
    <property type="match status" value="2"/>
</dbReference>
<comment type="caution">
    <text evidence="8">The sequence shown here is derived from an EMBL/GenBank/DDBJ whole genome shotgun (WGS) entry which is preliminary data.</text>
</comment>
<dbReference type="InterPro" id="IPR023214">
    <property type="entry name" value="HAD_sf"/>
</dbReference>
<keyword evidence="3 6" id="KW-0812">Transmembrane</keyword>
<dbReference type="Proteomes" id="UP001608902">
    <property type="component" value="Unassembled WGS sequence"/>
</dbReference>
<feature type="transmembrane region" description="Helical" evidence="6">
    <location>
        <begin position="305"/>
        <end position="328"/>
    </location>
</feature>
<dbReference type="InterPro" id="IPR008250">
    <property type="entry name" value="ATPase_P-typ_transduc_dom_A_sf"/>
</dbReference>
<dbReference type="PANTHER" id="PTHR43294:SF21">
    <property type="entry name" value="CATION TRANSPORTING ATPASE"/>
    <property type="match status" value="1"/>
</dbReference>
<accession>A0ABD6EAG3</accession>
<gene>
    <name evidence="8" type="ORF">AB6A40_003339</name>
</gene>
<keyword evidence="2" id="KW-1003">Cell membrane</keyword>
<dbReference type="Pfam" id="PF00122">
    <property type="entry name" value="E1-E2_ATPase"/>
    <property type="match status" value="1"/>
</dbReference>
<evidence type="ECO:0000256" key="5">
    <source>
        <dbReference type="ARBA" id="ARBA00023136"/>
    </source>
</evidence>
<dbReference type="Gene3D" id="2.70.150.10">
    <property type="entry name" value="Calcium-transporting ATPase, cytoplasmic transduction domain A"/>
    <property type="match status" value="1"/>
</dbReference>
<dbReference type="SUPFAM" id="SSF81660">
    <property type="entry name" value="Metal cation-transporting ATPase, ATP-binding domain N"/>
    <property type="match status" value="1"/>
</dbReference>
<dbReference type="InterPro" id="IPR023299">
    <property type="entry name" value="ATPase_P-typ_cyto_dom_N"/>
</dbReference>
<name>A0ABD6EAG3_9BILA</name>
<comment type="subcellular location">
    <subcellularLocation>
        <location evidence="1">Cell membrane</location>
        <topology evidence="1">Multi-pass membrane protein</topology>
    </subcellularLocation>
</comment>
<feature type="transmembrane region" description="Helical" evidence="6">
    <location>
        <begin position="140"/>
        <end position="161"/>
    </location>
</feature>
<dbReference type="InterPro" id="IPR050510">
    <property type="entry name" value="Cation_transp_ATPase_P-type"/>
</dbReference>
<feature type="transmembrane region" description="Helical" evidence="6">
    <location>
        <begin position="115"/>
        <end position="134"/>
    </location>
</feature>
<evidence type="ECO:0000256" key="6">
    <source>
        <dbReference type="SAM" id="Phobius"/>
    </source>
</evidence>
<dbReference type="AlphaFoldDB" id="A0ABD6EAG3"/>
<evidence type="ECO:0000313" key="8">
    <source>
        <dbReference type="EMBL" id="MFH4976630.1"/>
    </source>
</evidence>
<dbReference type="PANTHER" id="PTHR43294">
    <property type="entry name" value="SODIUM/POTASSIUM-TRANSPORTING ATPASE SUBUNIT ALPHA"/>
    <property type="match status" value="1"/>
</dbReference>
<dbReference type="InterPro" id="IPR004014">
    <property type="entry name" value="ATPase_P-typ_cation-transptr_N"/>
</dbReference>
<dbReference type="Gene3D" id="3.40.1110.10">
    <property type="entry name" value="Calcium-transporting ATPase, cytoplasmic domain N"/>
    <property type="match status" value="2"/>
</dbReference>
<feature type="transmembrane region" description="Helical" evidence="6">
    <location>
        <begin position="907"/>
        <end position="934"/>
    </location>
</feature>